<dbReference type="Pfam" id="PF09861">
    <property type="entry name" value="Lar_N"/>
    <property type="match status" value="1"/>
</dbReference>
<dbReference type="OrthoDB" id="9770545at2"/>
<dbReference type="InterPro" id="IPR047926">
    <property type="entry name" value="Ni_dep_LarA"/>
</dbReference>
<evidence type="ECO:0000313" key="4">
    <source>
        <dbReference type="Proteomes" id="UP000199309"/>
    </source>
</evidence>
<dbReference type="RefSeq" id="WP_091650122.1">
    <property type="nucleotide sequence ID" value="NZ_FNHQ01000013.1"/>
</dbReference>
<dbReference type="NCBIfam" id="NF033504">
    <property type="entry name" value="Ni_dep_LarA"/>
    <property type="match status" value="1"/>
</dbReference>
<dbReference type="Pfam" id="PF21113">
    <property type="entry name" value="LarA_C"/>
    <property type="match status" value="1"/>
</dbReference>
<evidence type="ECO:0000259" key="2">
    <source>
        <dbReference type="Pfam" id="PF21113"/>
    </source>
</evidence>
<dbReference type="Gene3D" id="3.90.226.30">
    <property type="match status" value="1"/>
</dbReference>
<dbReference type="InterPro" id="IPR048068">
    <property type="entry name" value="LarA-like"/>
</dbReference>
<feature type="domain" description="Lactate racemase C-terminal" evidence="2">
    <location>
        <begin position="281"/>
        <end position="417"/>
    </location>
</feature>
<organism evidence="3 4">
    <name type="scientific">Megasphaera paucivorans</name>
    <dbReference type="NCBI Taxonomy" id="349095"/>
    <lineage>
        <taxon>Bacteria</taxon>
        <taxon>Bacillati</taxon>
        <taxon>Bacillota</taxon>
        <taxon>Negativicutes</taxon>
        <taxon>Veillonellales</taxon>
        <taxon>Veillonellaceae</taxon>
        <taxon>Megasphaera</taxon>
    </lineage>
</organism>
<name>A0A1G9VYZ4_9FIRM</name>
<accession>A0A1G9VYZ4</accession>
<sequence length="429" mass="47504">MKSISIPFGKEVQHIELPEDHLLYDLHGNMASIVTNEKEAILRALRQPIDSKPLRDIVREDDTVAIVVSDITRLVHTEAMLPVIVSELNEAGVRDDQITIIVAQGTHRAHTPEEDVIVCGTEMARRLRIVQHDCRDKENLTYVGTTRFGNDVYINAEALQADKLILTGAVSFHPMAGYGGGRKAILPGIAGFDSIMTNHSLALAETQGDGCNPHCDTASLEENPFHQDMLEAAQMVHPDFLVNTVFTADGDLCDVVGGHWRKAWEKGCQDVLATGGVPIEEQADVTIASAGGYPKDLNLYQGCKAYMNAVFATKPGGVLILVLDCPDIKEPEIFTKWFFRSDLDQVEQELRREFLMPGFVAFKTRCIIASMKTCYVVTRPENFDIIRQTGQIPAPDVETAWKMAQQEVPEHYTVTIMGHAAATFPVYTK</sequence>
<dbReference type="EMBL" id="FNHQ01000013">
    <property type="protein sequence ID" value="SDM77509.1"/>
    <property type="molecule type" value="Genomic_DNA"/>
</dbReference>
<evidence type="ECO:0000313" key="3">
    <source>
        <dbReference type="EMBL" id="SDM77509.1"/>
    </source>
</evidence>
<dbReference type="PANTHER" id="PTHR33171:SF17">
    <property type="entry name" value="LARA-LIKE N-TERMINAL DOMAIN-CONTAINING PROTEIN"/>
    <property type="match status" value="1"/>
</dbReference>
<proteinExistence type="predicted"/>
<dbReference type="AlphaFoldDB" id="A0A1G9VYZ4"/>
<dbReference type="InterPro" id="IPR048520">
    <property type="entry name" value="LarA_C"/>
</dbReference>
<evidence type="ECO:0000259" key="1">
    <source>
        <dbReference type="Pfam" id="PF09861"/>
    </source>
</evidence>
<dbReference type="STRING" id="349095.SAMN05660299_01514"/>
<reference evidence="3 4" key="1">
    <citation type="submission" date="2016-10" db="EMBL/GenBank/DDBJ databases">
        <authorList>
            <person name="de Groot N.N."/>
        </authorList>
    </citation>
    <scope>NUCLEOTIDE SEQUENCE [LARGE SCALE GENOMIC DNA]</scope>
    <source>
        <strain evidence="3 4">DSM 16981</strain>
    </source>
</reference>
<protein>
    <submittedName>
        <fullName evidence="3">Nickel-dependent lactate racemase</fullName>
    </submittedName>
</protein>
<gene>
    <name evidence="3" type="ORF">SAMN05660299_01514</name>
</gene>
<dbReference type="GO" id="GO:0050043">
    <property type="term" value="F:lactate racemase activity"/>
    <property type="evidence" value="ECO:0007669"/>
    <property type="project" value="InterPro"/>
</dbReference>
<dbReference type="InterPro" id="IPR043166">
    <property type="entry name" value="LarA-like_C"/>
</dbReference>
<dbReference type="InterPro" id="IPR018657">
    <property type="entry name" value="LarA-like_N"/>
</dbReference>
<dbReference type="Gene3D" id="3.40.50.11440">
    <property type="match status" value="1"/>
</dbReference>
<feature type="domain" description="LarA-like N-terminal" evidence="1">
    <location>
        <begin position="8"/>
        <end position="205"/>
    </location>
</feature>
<keyword evidence="4" id="KW-1185">Reference proteome</keyword>
<dbReference type="PANTHER" id="PTHR33171">
    <property type="entry name" value="LAR_N DOMAIN-CONTAINING PROTEIN"/>
    <property type="match status" value="1"/>
</dbReference>
<dbReference type="Proteomes" id="UP000199309">
    <property type="component" value="Unassembled WGS sequence"/>
</dbReference>